<dbReference type="SUPFAM" id="SSF53822">
    <property type="entry name" value="Periplasmic binding protein-like I"/>
    <property type="match status" value="1"/>
</dbReference>
<evidence type="ECO:0000256" key="1">
    <source>
        <dbReference type="ARBA" id="ARBA00004418"/>
    </source>
</evidence>
<evidence type="ECO:0000256" key="3">
    <source>
        <dbReference type="ARBA" id="ARBA00022448"/>
    </source>
</evidence>
<dbReference type="InterPro" id="IPR044085">
    <property type="entry name" value="MglB-like_PBP1"/>
</dbReference>
<keyword evidence="6 11" id="KW-0732">Signal</keyword>
<dbReference type="Gene3D" id="3.40.50.2300">
    <property type="match status" value="2"/>
</dbReference>
<comment type="similarity">
    <text evidence="2">Belongs to the bacterial solute-binding protein 2 family.</text>
</comment>
<feature type="domain" description="Periplasmic binding protein" evidence="12">
    <location>
        <begin position="42"/>
        <end position="315"/>
    </location>
</feature>
<dbReference type="AlphaFoldDB" id="A0A1T0CK11"/>
<organism evidence="13 14">
    <name type="scientific">Lwoffella lincolnii</name>
    <dbReference type="NCBI Taxonomy" id="90241"/>
    <lineage>
        <taxon>Bacteria</taxon>
        <taxon>Pseudomonadati</taxon>
        <taxon>Pseudomonadota</taxon>
        <taxon>Gammaproteobacteria</taxon>
        <taxon>Moraxellales</taxon>
        <taxon>Moraxellaceae</taxon>
        <taxon>Lwoffella</taxon>
    </lineage>
</organism>
<evidence type="ECO:0000313" key="14">
    <source>
        <dbReference type="Proteomes" id="UP000191094"/>
    </source>
</evidence>
<feature type="signal peptide" evidence="11">
    <location>
        <begin position="1"/>
        <end position="21"/>
    </location>
</feature>
<evidence type="ECO:0000256" key="4">
    <source>
        <dbReference type="ARBA" id="ARBA00022597"/>
    </source>
</evidence>
<dbReference type="InterPro" id="IPR025997">
    <property type="entry name" value="SBP_2_dom"/>
</dbReference>
<name>A0A1T0CK11_9GAMM</name>
<dbReference type="STRING" id="90241.B0682_00120"/>
<comment type="caution">
    <text evidence="13">The sequence shown here is derived from an EMBL/GenBank/DDBJ whole genome shotgun (WGS) entry which is preliminary data.</text>
</comment>
<dbReference type="GO" id="GO:0030288">
    <property type="term" value="C:outer membrane-bounded periplasmic space"/>
    <property type="evidence" value="ECO:0007669"/>
    <property type="project" value="TreeGrafter"/>
</dbReference>
<keyword evidence="5" id="KW-0479">Metal-binding</keyword>
<reference evidence="13 14" key="1">
    <citation type="submission" date="2017-02" db="EMBL/GenBank/DDBJ databases">
        <title>Draft genome sequence of Moraxella lincolnii CCUG 9405T type strain.</title>
        <authorList>
            <person name="Salva-Serra F."/>
            <person name="Engstrom-Jakobsson H."/>
            <person name="Thorell K."/>
            <person name="Jaen-Luchoro D."/>
            <person name="Gonzales-Siles L."/>
            <person name="Karlsson R."/>
            <person name="Yazdan S."/>
            <person name="Boulund F."/>
            <person name="Johnning A."/>
            <person name="Engstrand L."/>
            <person name="Kristiansson E."/>
            <person name="Moore E."/>
        </authorList>
    </citation>
    <scope>NUCLEOTIDE SEQUENCE [LARGE SCALE GENOMIC DNA]</scope>
    <source>
        <strain evidence="13 14">CCUG 9405</strain>
    </source>
</reference>
<gene>
    <name evidence="13" type="ORF">B0682_00120</name>
</gene>
<dbReference type="RefSeq" id="WP_078306085.1">
    <property type="nucleotide sequence ID" value="NZ_CP147511.1"/>
</dbReference>
<dbReference type="InterPro" id="IPR050555">
    <property type="entry name" value="Bact_Solute-Bind_Prot2"/>
</dbReference>
<keyword evidence="8" id="KW-0106">Calcium</keyword>
<dbReference type="GO" id="GO:0055085">
    <property type="term" value="P:transmembrane transport"/>
    <property type="evidence" value="ECO:0007669"/>
    <property type="project" value="UniProtKB-ARBA"/>
</dbReference>
<sequence length="342" mass="38212">MINRYFLTLLVIALGTTTACSQQISNTTPSDAVNVYPATTVGVSMSATTTNDFFQDMYNAFKTTAEQQSSLTLLLDEADNDQERQYKQLDDMIAKGAKALVVNMVDVSQGTEFVQKYCNKNIPVVYINRNPGEKNIADCQNAYFVDGDANQAGVIQGLKILESWQKNPDWDKNKDGIIQYAILEGIPNHSGTMARTKWSIGTMQNYPTLQVPVHKIFQDYALFNKQRASDMVESWINDPNFTNVEVLLANNDNMAIGAIETLKQHNIKLPVFGIDAGEKAQELVKSGDMQATVFNDYDNQAKVALRMAANLATEKPVMEGIDYRLEYDTVLIPYQDIDVKNN</sequence>
<keyword evidence="7" id="KW-0574">Periplasm</keyword>
<dbReference type="CDD" id="cd01539">
    <property type="entry name" value="PBP1_GGBP"/>
    <property type="match status" value="1"/>
</dbReference>
<evidence type="ECO:0000256" key="5">
    <source>
        <dbReference type="ARBA" id="ARBA00022723"/>
    </source>
</evidence>
<dbReference type="Pfam" id="PF13407">
    <property type="entry name" value="Peripla_BP_4"/>
    <property type="match status" value="1"/>
</dbReference>
<feature type="chain" id="PRO_5012188045" description="D-galactose/methyl-galactoside binding periplasmic protein MglB" evidence="11">
    <location>
        <begin position="22"/>
        <end position="342"/>
    </location>
</feature>
<dbReference type="GO" id="GO:0030246">
    <property type="term" value="F:carbohydrate binding"/>
    <property type="evidence" value="ECO:0007669"/>
    <property type="project" value="InterPro"/>
</dbReference>
<evidence type="ECO:0000259" key="12">
    <source>
        <dbReference type="Pfam" id="PF13407"/>
    </source>
</evidence>
<keyword evidence="14" id="KW-1185">Reference proteome</keyword>
<comment type="subcellular location">
    <subcellularLocation>
        <location evidence="1">Periplasm</location>
    </subcellularLocation>
</comment>
<evidence type="ECO:0000256" key="10">
    <source>
        <dbReference type="ARBA" id="ARBA00034344"/>
    </source>
</evidence>
<accession>A0A1T0CK11</accession>
<evidence type="ECO:0000256" key="9">
    <source>
        <dbReference type="ARBA" id="ARBA00034323"/>
    </source>
</evidence>
<dbReference type="GO" id="GO:0046872">
    <property type="term" value="F:metal ion binding"/>
    <property type="evidence" value="ECO:0007669"/>
    <property type="project" value="UniProtKB-KW"/>
</dbReference>
<evidence type="ECO:0000313" key="13">
    <source>
        <dbReference type="EMBL" id="OOS22680.1"/>
    </source>
</evidence>
<evidence type="ECO:0000256" key="2">
    <source>
        <dbReference type="ARBA" id="ARBA00007639"/>
    </source>
</evidence>
<dbReference type="Proteomes" id="UP000191094">
    <property type="component" value="Unassembled WGS sequence"/>
</dbReference>
<comment type="subunit">
    <text evidence="9">The ABC transporter complex is composed of one ATP-binding protein (MglA), two transmembrane proteins (MglC) and a solute-binding protein (MglB).</text>
</comment>
<evidence type="ECO:0000256" key="11">
    <source>
        <dbReference type="SAM" id="SignalP"/>
    </source>
</evidence>
<evidence type="ECO:0000256" key="7">
    <source>
        <dbReference type="ARBA" id="ARBA00022764"/>
    </source>
</evidence>
<keyword evidence="4" id="KW-0762">Sugar transport</keyword>
<protein>
    <recommendedName>
        <fullName evidence="10">D-galactose/methyl-galactoside binding periplasmic protein MglB</fullName>
    </recommendedName>
</protein>
<keyword evidence="3" id="KW-0813">Transport</keyword>
<proteinExistence type="inferred from homology"/>
<dbReference type="PANTHER" id="PTHR30036:SF2">
    <property type="entry name" value="D-GALACTOSE_METHYL-GALACTOSIDE BINDING PERIPLASMIC PROTEIN MGLB"/>
    <property type="match status" value="1"/>
</dbReference>
<dbReference type="PANTHER" id="PTHR30036">
    <property type="entry name" value="D-XYLOSE-BINDING PERIPLASMIC PROTEIN"/>
    <property type="match status" value="1"/>
</dbReference>
<evidence type="ECO:0000256" key="8">
    <source>
        <dbReference type="ARBA" id="ARBA00022837"/>
    </source>
</evidence>
<dbReference type="PROSITE" id="PS51257">
    <property type="entry name" value="PROKAR_LIPOPROTEIN"/>
    <property type="match status" value="1"/>
</dbReference>
<dbReference type="EMBL" id="MUYT01000001">
    <property type="protein sequence ID" value="OOS22680.1"/>
    <property type="molecule type" value="Genomic_DNA"/>
</dbReference>
<evidence type="ECO:0000256" key="6">
    <source>
        <dbReference type="ARBA" id="ARBA00022729"/>
    </source>
</evidence>
<dbReference type="InterPro" id="IPR028082">
    <property type="entry name" value="Peripla_BP_I"/>
</dbReference>